<sequence length="861" mass="98705">MAEGELNVDSLISRLLEVRGCRPGKIVQMTEAEVRGLCIKSREIFLSQPILLELEAPLKICGDIHGQYTDLLRLFEYGGFPPEANYLFLGDYVDRGKQSLETICLLLAYKIKYPENFFLLRGNHECASINRIYGFYDECKRRFNIKLWKTFTDCFNCLPIAAIIDEKIFCCHGGLSPDLQSMEQIRRIMRPTDVPDTGLLCDLLWSDPDKDVQGWGENDRGVSFTFGADVVSKFLNRHDLDLICRAHQVVEDGYEFFAKRQLVTLFSAPNYCGEFDNAGGMMSVDESLMCSFQILKPSEKKAKYQYGGVNSGRPVTPPRTTQAPKKRRLLAHFKAASIGPEYSQSVNARRKQGAPMWRLDRTQTKTSHKPTLRKRRLHTFKTDDSSIFSVYKTSLFVPVLCCDSAVLESKVHLCRNSLATFGWPYSQQPLTSVSTMNHGKPQALTEEWQDGSPFSSPVGVVFLESKNENQIERENIKKPDQSKMNDLSKSDKDAQLEATLKKFPAPNYYLHAFYYTWFGSPKFDGKYIHWDHPQLPHWDSKVAQEYPQGRHSPPDDIGSNFYPSLGAYSSRDPSIIESHMQQLRTAAIGVIAVSWYPPNTKDENGEPTESIVPLLLNLAHKYHIKVAFHIEPYKGRDEVNVFSNVKYIIEKYGDHPAFFRYRTNTGKVLPLFYMYDSYLVNSEQWAKLLKHTESNSIRDTPYDAIFIALLVEEKHKRDILTAGFDGVYTYFATNGFSYGSTQRNWDSIKAFCEDNNLIFIPSVGPGYIDTSIRPWNFQNTRNRINGKYYETSLSAALQARPDFISITSFNEWHEGTQIEMAIPKTSQTVYLDYLPNKPTIYLEITRKWAAIFGGERRKWQE</sequence>
<evidence type="ECO:0000256" key="14">
    <source>
        <dbReference type="ARBA" id="ARBA00023136"/>
    </source>
</evidence>
<dbReference type="InterPro" id="IPR004843">
    <property type="entry name" value="Calcineurin-like_PHP"/>
</dbReference>
<dbReference type="Pfam" id="PF16317">
    <property type="entry name" value="Glyco_hydro_99"/>
    <property type="match status" value="1"/>
</dbReference>
<comment type="caution">
    <text evidence="23">The sequence shown here is derived from an EMBL/GenBank/DDBJ whole genome shotgun (WGS) entry which is preliminary data.</text>
</comment>
<comment type="cofactor">
    <cofactor evidence="1">
        <name>Mn(2+)</name>
        <dbReference type="ChEBI" id="CHEBI:29035"/>
    </cofactor>
</comment>
<keyword evidence="16" id="KW-0119">Carbohydrate metabolism</keyword>
<dbReference type="Pfam" id="PF00149">
    <property type="entry name" value="Metallophos"/>
    <property type="match status" value="1"/>
</dbReference>
<organism evidence="23 24">
    <name type="scientific">Channa striata</name>
    <name type="common">Snakehead murrel</name>
    <name type="synonym">Ophicephalus striatus</name>
    <dbReference type="NCBI Taxonomy" id="64152"/>
    <lineage>
        <taxon>Eukaryota</taxon>
        <taxon>Metazoa</taxon>
        <taxon>Chordata</taxon>
        <taxon>Craniata</taxon>
        <taxon>Vertebrata</taxon>
        <taxon>Euteleostomi</taxon>
        <taxon>Actinopterygii</taxon>
        <taxon>Neopterygii</taxon>
        <taxon>Teleostei</taxon>
        <taxon>Neoteleostei</taxon>
        <taxon>Acanthomorphata</taxon>
        <taxon>Anabantaria</taxon>
        <taxon>Anabantiformes</taxon>
        <taxon>Channoidei</taxon>
        <taxon>Channidae</taxon>
        <taxon>Channa</taxon>
    </lineage>
</organism>
<dbReference type="SUPFAM" id="SSF56300">
    <property type="entry name" value="Metallo-dependent phosphatases"/>
    <property type="match status" value="1"/>
</dbReference>
<dbReference type="GO" id="GO:0004569">
    <property type="term" value="F:glycoprotein endo-alpha-1,2-mannosidase activity"/>
    <property type="evidence" value="ECO:0007669"/>
    <property type="project" value="UniProtKB-EC"/>
</dbReference>
<dbReference type="PANTHER" id="PTHR13572">
    <property type="entry name" value="ENDO-ALPHA-1,2-MANNOSIDASE"/>
    <property type="match status" value="1"/>
</dbReference>
<evidence type="ECO:0000256" key="11">
    <source>
        <dbReference type="ARBA" id="ARBA00022968"/>
    </source>
</evidence>
<dbReference type="GO" id="GO:0005977">
    <property type="term" value="P:glycogen metabolic process"/>
    <property type="evidence" value="ECO:0007669"/>
    <property type="project" value="UniProtKB-KW"/>
</dbReference>
<comment type="catalytic activity">
    <reaction evidence="20">
        <text>N-{alpha-Glc-(1-&gt;3)-alpha-Man-(1-&gt;2)-alpha-Man-(1-&gt;2)-alpha-Man-(1-&gt;3)-[alpha-Man-(1-&gt;2)-alpha-Man-(1-&gt;3)-[alpha-Man-(1-&gt;2)-alpha-Man-(1-&gt;6)]-alpha-Man-(1-&gt;6)]-beta-Man-(1-&gt;4)-beta-GlcNAc-(1-&gt;4)-beta-GlcNAc}-L-asparaginyl-[protein] + H2O = alpha-D-glucosyl-(1-&gt;3)-D-mannopyranose + N(4)-{alpha-D-Man-(1-&gt;2)-alpha-D-Man-(1-&gt;3)-[alpha-D-Man-(1-&gt;2)-alpha-D-Man-(1-&gt;3)-[alpha-D-Man-(1-&gt;2)-alpha-D-Man-(1-&gt;6)]-alpha-D-Man-(1-&gt;6)]-beta-D-Man-(1-&gt;4)-beta-D-GlaNAc-(1-&gt;4)-beta-D-GlcNAc}-L-asparaginyl-[protein] (N-glucan mannose isomer 8A1,2,3B1,2)</text>
        <dbReference type="Rhea" id="RHEA:54824"/>
        <dbReference type="Rhea" id="RHEA-COMP:14010"/>
        <dbReference type="Rhea" id="RHEA-COMP:14011"/>
        <dbReference type="ChEBI" id="CHEBI:15377"/>
        <dbReference type="ChEBI" id="CHEBI:52996"/>
        <dbReference type="ChEBI" id="CHEBI:59080"/>
        <dbReference type="ChEBI" id="CHEBI:60627"/>
        <dbReference type="EC" id="3.2.1.130"/>
    </reaction>
</comment>
<dbReference type="GO" id="GO:0046872">
    <property type="term" value="F:metal ion binding"/>
    <property type="evidence" value="ECO:0007669"/>
    <property type="project" value="UniProtKB-KW"/>
</dbReference>
<keyword evidence="9 21" id="KW-0378">Hydrolase</keyword>
<evidence type="ECO:0000256" key="20">
    <source>
        <dbReference type="ARBA" id="ARBA00049330"/>
    </source>
</evidence>
<keyword evidence="5" id="KW-0321">Glycogen metabolism</keyword>
<dbReference type="FunFam" id="3.20.20.80:FF:000019">
    <property type="entry name" value="glycoprotein endo-alpha-1,2-mannosidase"/>
    <property type="match status" value="1"/>
</dbReference>
<evidence type="ECO:0000256" key="21">
    <source>
        <dbReference type="RuleBase" id="RU004273"/>
    </source>
</evidence>
<keyword evidence="6" id="KW-0132">Cell division</keyword>
<keyword evidence="12" id="KW-1133">Transmembrane helix</keyword>
<evidence type="ECO:0000313" key="24">
    <source>
        <dbReference type="Proteomes" id="UP001187415"/>
    </source>
</evidence>
<evidence type="ECO:0000256" key="2">
    <source>
        <dbReference type="ARBA" id="ARBA00004323"/>
    </source>
</evidence>
<dbReference type="PRINTS" id="PR00114">
    <property type="entry name" value="STPHPHTASE"/>
</dbReference>
<dbReference type="GO" id="GO:0000139">
    <property type="term" value="C:Golgi membrane"/>
    <property type="evidence" value="ECO:0007669"/>
    <property type="project" value="UniProtKB-SubCell"/>
</dbReference>
<dbReference type="GO" id="GO:0004722">
    <property type="term" value="F:protein serine/threonine phosphatase activity"/>
    <property type="evidence" value="ECO:0007669"/>
    <property type="project" value="UniProtKB-EC"/>
</dbReference>
<comment type="catalytic activity">
    <reaction evidence="19 21">
        <text>O-phospho-L-threonyl-[protein] + H2O = L-threonyl-[protein] + phosphate</text>
        <dbReference type="Rhea" id="RHEA:47004"/>
        <dbReference type="Rhea" id="RHEA-COMP:11060"/>
        <dbReference type="Rhea" id="RHEA-COMP:11605"/>
        <dbReference type="ChEBI" id="CHEBI:15377"/>
        <dbReference type="ChEBI" id="CHEBI:30013"/>
        <dbReference type="ChEBI" id="CHEBI:43474"/>
        <dbReference type="ChEBI" id="CHEBI:61977"/>
        <dbReference type="EC" id="3.1.3.16"/>
    </reaction>
</comment>
<dbReference type="PROSITE" id="PS00125">
    <property type="entry name" value="SER_THR_PHOSPHATASE"/>
    <property type="match status" value="1"/>
</dbReference>
<evidence type="ECO:0000256" key="6">
    <source>
        <dbReference type="ARBA" id="ARBA00022618"/>
    </source>
</evidence>
<feature type="domain" description="Serine/threonine specific protein phosphatases" evidence="22">
    <location>
        <begin position="120"/>
        <end position="125"/>
    </location>
</feature>
<evidence type="ECO:0000256" key="12">
    <source>
        <dbReference type="ARBA" id="ARBA00022989"/>
    </source>
</evidence>
<dbReference type="InterPro" id="IPR031675">
    <property type="entry name" value="STPPase_N"/>
</dbReference>
<evidence type="ECO:0000256" key="16">
    <source>
        <dbReference type="ARBA" id="ARBA00023277"/>
    </source>
</evidence>
<dbReference type="SMART" id="SM00156">
    <property type="entry name" value="PP2Ac"/>
    <property type="match status" value="1"/>
</dbReference>
<evidence type="ECO:0000256" key="13">
    <source>
        <dbReference type="ARBA" id="ARBA00023034"/>
    </source>
</evidence>
<evidence type="ECO:0000256" key="5">
    <source>
        <dbReference type="ARBA" id="ARBA00022600"/>
    </source>
</evidence>
<keyword evidence="8" id="KW-0479">Metal-binding</keyword>
<evidence type="ECO:0000313" key="23">
    <source>
        <dbReference type="EMBL" id="KAK2826411.1"/>
    </source>
</evidence>
<evidence type="ECO:0000256" key="3">
    <source>
        <dbReference type="ARBA" id="ARBA00005333"/>
    </source>
</evidence>
<comment type="similarity">
    <text evidence="4">Belongs to the glycosyl hydrolase 99 family.</text>
</comment>
<evidence type="ECO:0000256" key="8">
    <source>
        <dbReference type="ARBA" id="ARBA00022723"/>
    </source>
</evidence>
<comment type="similarity">
    <text evidence="3">Belongs to the PPP phosphatase family. PP-1 subfamily.</text>
</comment>
<keyword evidence="17" id="KW-0131">Cell cycle</keyword>
<protein>
    <recommendedName>
        <fullName evidence="21">Serine/threonine-protein phosphatase</fullName>
        <ecNumber evidence="21">3.1.3.16</ecNumber>
    </recommendedName>
</protein>
<evidence type="ECO:0000256" key="4">
    <source>
        <dbReference type="ARBA" id="ARBA00009559"/>
    </source>
</evidence>
<evidence type="ECO:0000256" key="7">
    <source>
        <dbReference type="ARBA" id="ARBA00022692"/>
    </source>
</evidence>
<evidence type="ECO:0000256" key="1">
    <source>
        <dbReference type="ARBA" id="ARBA00001936"/>
    </source>
</evidence>
<keyword evidence="13" id="KW-0333">Golgi apparatus</keyword>
<evidence type="ECO:0000256" key="9">
    <source>
        <dbReference type="ARBA" id="ARBA00022801"/>
    </source>
</evidence>
<name>A0AA88LY22_CHASR</name>
<evidence type="ECO:0000256" key="19">
    <source>
        <dbReference type="ARBA" id="ARBA00048336"/>
    </source>
</evidence>
<keyword evidence="15" id="KW-0464">Manganese</keyword>
<dbReference type="InterPro" id="IPR026071">
    <property type="entry name" value="Glyco_Hydrolase_99"/>
</dbReference>
<evidence type="ECO:0000259" key="22">
    <source>
        <dbReference type="PROSITE" id="PS00125"/>
    </source>
</evidence>
<reference evidence="23" key="1">
    <citation type="submission" date="2023-07" db="EMBL/GenBank/DDBJ databases">
        <title>Chromosome-level Genome Assembly of Striped Snakehead (Channa striata).</title>
        <authorList>
            <person name="Liu H."/>
        </authorList>
    </citation>
    <scope>NUCLEOTIDE SEQUENCE</scope>
    <source>
        <strain evidence="23">Gz</strain>
        <tissue evidence="23">Muscle</tissue>
    </source>
</reference>
<dbReference type="FunFam" id="3.60.21.10:FF:000007">
    <property type="entry name" value="Serine/threonine-protein phosphatase"/>
    <property type="match status" value="1"/>
</dbReference>
<dbReference type="EMBL" id="JAUPFM010000016">
    <property type="protein sequence ID" value="KAK2826411.1"/>
    <property type="molecule type" value="Genomic_DNA"/>
</dbReference>
<gene>
    <name evidence="23" type="ORF">Q5P01_020625</name>
</gene>
<dbReference type="InterPro" id="IPR029052">
    <property type="entry name" value="Metallo-depent_PP-like"/>
</dbReference>
<dbReference type="InterPro" id="IPR006186">
    <property type="entry name" value="Ser/Thr-sp_prot-phosphatase"/>
</dbReference>
<dbReference type="PANTHER" id="PTHR13572:SF1">
    <property type="entry name" value="GLYCOPROTEIN ENDO-ALPHA-1,2-MANNOSIDASE"/>
    <property type="match status" value="1"/>
</dbReference>
<evidence type="ECO:0000256" key="10">
    <source>
        <dbReference type="ARBA" id="ARBA00022912"/>
    </source>
</evidence>
<dbReference type="GO" id="GO:0051301">
    <property type="term" value="P:cell division"/>
    <property type="evidence" value="ECO:0007669"/>
    <property type="project" value="UniProtKB-KW"/>
</dbReference>
<keyword evidence="7" id="KW-0812">Transmembrane</keyword>
<dbReference type="CDD" id="cd11574">
    <property type="entry name" value="GH99"/>
    <property type="match status" value="1"/>
</dbReference>
<dbReference type="Proteomes" id="UP001187415">
    <property type="component" value="Unassembled WGS sequence"/>
</dbReference>
<dbReference type="AlphaFoldDB" id="A0AA88LY22"/>
<keyword evidence="14" id="KW-0472">Membrane</keyword>
<keyword evidence="10" id="KW-0904">Protein phosphatase</keyword>
<evidence type="ECO:0000256" key="15">
    <source>
        <dbReference type="ARBA" id="ARBA00023211"/>
    </source>
</evidence>
<dbReference type="CDD" id="cd07414">
    <property type="entry name" value="MPP_PP1_PPKL"/>
    <property type="match status" value="1"/>
</dbReference>
<accession>A0AA88LY22</accession>
<evidence type="ECO:0000256" key="18">
    <source>
        <dbReference type="ARBA" id="ARBA00047761"/>
    </source>
</evidence>
<keyword evidence="11" id="KW-0735">Signal-anchor</keyword>
<dbReference type="EC" id="3.1.3.16" evidence="21"/>
<dbReference type="Gene3D" id="3.20.20.80">
    <property type="entry name" value="Glycosidases"/>
    <property type="match status" value="1"/>
</dbReference>
<comment type="catalytic activity">
    <reaction evidence="18">
        <text>O-phospho-L-seryl-[protein] + H2O = L-seryl-[protein] + phosphate</text>
        <dbReference type="Rhea" id="RHEA:20629"/>
        <dbReference type="Rhea" id="RHEA-COMP:9863"/>
        <dbReference type="Rhea" id="RHEA-COMP:11604"/>
        <dbReference type="ChEBI" id="CHEBI:15377"/>
        <dbReference type="ChEBI" id="CHEBI:29999"/>
        <dbReference type="ChEBI" id="CHEBI:43474"/>
        <dbReference type="ChEBI" id="CHEBI:83421"/>
        <dbReference type="EC" id="3.1.3.16"/>
    </reaction>
</comment>
<proteinExistence type="inferred from homology"/>
<evidence type="ECO:0000256" key="17">
    <source>
        <dbReference type="ARBA" id="ARBA00023306"/>
    </source>
</evidence>
<dbReference type="Pfam" id="PF16891">
    <property type="entry name" value="STPPase_N"/>
    <property type="match status" value="1"/>
</dbReference>
<keyword evidence="24" id="KW-1185">Reference proteome</keyword>
<dbReference type="Gene3D" id="3.60.21.10">
    <property type="match status" value="1"/>
</dbReference>
<comment type="subcellular location">
    <subcellularLocation>
        <location evidence="2">Golgi apparatus membrane</location>
        <topology evidence="2">Single-pass type II membrane protein</topology>
    </subcellularLocation>
</comment>